<dbReference type="PANTHER" id="PTHR34660">
    <property type="entry name" value="MYB-LIKE PROTEIN X"/>
    <property type="match status" value="1"/>
</dbReference>
<gene>
    <name evidence="2" type="ORF">DCAR_0105163</name>
</gene>
<reference evidence="2" key="2">
    <citation type="submission" date="2022-03" db="EMBL/GenBank/DDBJ databases">
        <title>Draft title - Genomic analysis of global carrot germplasm unveils the trajectory of domestication and the origin of high carotenoid orange carrot.</title>
        <authorList>
            <person name="Iorizzo M."/>
            <person name="Ellison S."/>
            <person name="Senalik D."/>
            <person name="Macko-Podgorni A."/>
            <person name="Grzebelus D."/>
            <person name="Bostan H."/>
            <person name="Rolling W."/>
            <person name="Curaba J."/>
            <person name="Simon P."/>
        </authorList>
    </citation>
    <scope>NUCLEOTIDE SEQUENCE</scope>
    <source>
        <tissue evidence="2">Leaf</tissue>
    </source>
</reference>
<accession>A0AAF0W9U8</accession>
<evidence type="ECO:0000313" key="3">
    <source>
        <dbReference type="Proteomes" id="UP000077755"/>
    </source>
</evidence>
<keyword evidence="3" id="KW-1185">Reference proteome</keyword>
<feature type="region of interest" description="Disordered" evidence="1">
    <location>
        <begin position="231"/>
        <end position="303"/>
    </location>
</feature>
<feature type="compositionally biased region" description="Basic residues" evidence="1">
    <location>
        <begin position="29"/>
        <end position="38"/>
    </location>
</feature>
<feature type="compositionally biased region" description="Polar residues" evidence="1">
    <location>
        <begin position="106"/>
        <end position="118"/>
    </location>
</feature>
<feature type="compositionally biased region" description="Polar residues" evidence="1">
    <location>
        <begin position="283"/>
        <end position="292"/>
    </location>
</feature>
<sequence>MSRCFPFPPPGYERKPRPDDENLLEKEKRKERKHKKEKKDKNKKDRKEKKDKEGKQKKEKENSEDKHRERKDRKERHKHKKDKKKEKEKKRASEDKISTGPPECSTVDNPGSGCTQSDETSDIKFLVELGKRTRDDEKATENLMVKKINLTGKICSEYPEKMRVGKNGNSDGNAMLTEKRTNDTQYHGQSNNNDARCTENGIVQKIVLGQQRKVEGVAGLVGNNVEKRMVHNKIDEHIGSKSRGGRSNEKDRDGKIKSGAARNSEKEPNKEQLLVAREKSGQAACNNSNTGISPLPNEGNKNFNLGKRKELRINKFLHEHEAIGHSKVDNKVNNNVPLSHSTSINGRILETSKAGSLPASECYRSSIKPKVDAKVGVAHPVLENGVVHGAATPTAVGGHESIDHSRFDSKEHKPNGLVKDKRANGSSTRPSSSTAKQIVGEYPKPPHPDSKYLSKILAIPSIEWSGFEEQEWLLGSNSESTKENPSSSQLKESKQVWDKALQLESADITALPYVIPY</sequence>
<feature type="compositionally biased region" description="Polar residues" evidence="1">
    <location>
        <begin position="424"/>
        <end position="436"/>
    </location>
</feature>
<feature type="region of interest" description="Disordered" evidence="1">
    <location>
        <begin position="392"/>
        <end position="446"/>
    </location>
</feature>
<reference evidence="2" key="1">
    <citation type="journal article" date="2016" name="Nat. Genet.">
        <title>A high-quality carrot genome assembly provides new insights into carotenoid accumulation and asterid genome evolution.</title>
        <authorList>
            <person name="Iorizzo M."/>
            <person name="Ellison S."/>
            <person name="Senalik D."/>
            <person name="Zeng P."/>
            <person name="Satapoomin P."/>
            <person name="Huang J."/>
            <person name="Bowman M."/>
            <person name="Iovene M."/>
            <person name="Sanseverino W."/>
            <person name="Cavagnaro P."/>
            <person name="Yildiz M."/>
            <person name="Macko-Podgorni A."/>
            <person name="Moranska E."/>
            <person name="Grzebelus E."/>
            <person name="Grzebelus D."/>
            <person name="Ashrafi H."/>
            <person name="Zheng Z."/>
            <person name="Cheng S."/>
            <person name="Spooner D."/>
            <person name="Van Deynze A."/>
            <person name="Simon P."/>
        </authorList>
    </citation>
    <scope>NUCLEOTIDE SEQUENCE</scope>
    <source>
        <tissue evidence="2">Leaf</tissue>
    </source>
</reference>
<feature type="compositionally biased region" description="Basic and acidic residues" evidence="1">
    <location>
        <begin position="12"/>
        <end position="28"/>
    </location>
</feature>
<organism evidence="2 3">
    <name type="scientific">Daucus carota subsp. sativus</name>
    <name type="common">Carrot</name>
    <dbReference type="NCBI Taxonomy" id="79200"/>
    <lineage>
        <taxon>Eukaryota</taxon>
        <taxon>Viridiplantae</taxon>
        <taxon>Streptophyta</taxon>
        <taxon>Embryophyta</taxon>
        <taxon>Tracheophyta</taxon>
        <taxon>Spermatophyta</taxon>
        <taxon>Magnoliopsida</taxon>
        <taxon>eudicotyledons</taxon>
        <taxon>Gunneridae</taxon>
        <taxon>Pentapetalae</taxon>
        <taxon>asterids</taxon>
        <taxon>campanulids</taxon>
        <taxon>Apiales</taxon>
        <taxon>Apiaceae</taxon>
        <taxon>Apioideae</taxon>
        <taxon>Scandiceae</taxon>
        <taxon>Daucinae</taxon>
        <taxon>Daucus</taxon>
        <taxon>Daucus sect. Daucus</taxon>
    </lineage>
</organism>
<feature type="compositionally biased region" description="Basic and acidic residues" evidence="1">
    <location>
        <begin position="39"/>
        <end position="67"/>
    </location>
</feature>
<dbReference type="PANTHER" id="PTHR34660:SF21">
    <property type="entry name" value="MYB-LIKE PROTEIN X ISOFORM X2"/>
    <property type="match status" value="1"/>
</dbReference>
<name>A0AAF0W9U8_DAUCS</name>
<feature type="compositionally biased region" description="Basic and acidic residues" evidence="1">
    <location>
        <begin position="263"/>
        <end position="280"/>
    </location>
</feature>
<dbReference type="Proteomes" id="UP000077755">
    <property type="component" value="Chromosome 1"/>
</dbReference>
<proteinExistence type="predicted"/>
<evidence type="ECO:0000256" key="1">
    <source>
        <dbReference type="SAM" id="MobiDB-lite"/>
    </source>
</evidence>
<dbReference type="EMBL" id="CP093343">
    <property type="protein sequence ID" value="WOG85970.1"/>
    <property type="molecule type" value="Genomic_DNA"/>
</dbReference>
<feature type="compositionally biased region" description="Basic and acidic residues" evidence="1">
    <location>
        <begin position="246"/>
        <end position="256"/>
    </location>
</feature>
<feature type="compositionally biased region" description="Basic residues" evidence="1">
    <location>
        <begin position="68"/>
        <end position="88"/>
    </location>
</feature>
<feature type="region of interest" description="Disordered" evidence="1">
    <location>
        <begin position="1"/>
        <end position="122"/>
    </location>
</feature>
<evidence type="ECO:0000313" key="2">
    <source>
        <dbReference type="EMBL" id="WOG85970.1"/>
    </source>
</evidence>
<feature type="compositionally biased region" description="Pro residues" evidence="1">
    <location>
        <begin position="1"/>
        <end position="11"/>
    </location>
</feature>
<protein>
    <submittedName>
        <fullName evidence="2">Uncharacterized protein</fullName>
    </submittedName>
</protein>
<feature type="compositionally biased region" description="Basic and acidic residues" evidence="1">
    <location>
        <begin position="400"/>
        <end position="423"/>
    </location>
</feature>
<dbReference type="AlphaFoldDB" id="A0AAF0W9U8"/>